<reference evidence="3 4" key="1">
    <citation type="submission" date="2020-06" db="EMBL/GenBank/DDBJ databases">
        <authorList>
            <person name="Li R."/>
            <person name="Bekaert M."/>
        </authorList>
    </citation>
    <scope>NUCLEOTIDE SEQUENCE [LARGE SCALE GENOMIC DNA]</scope>
    <source>
        <strain evidence="4">wild</strain>
    </source>
</reference>
<accession>A0A6J8CPP9</accession>
<dbReference type="AlphaFoldDB" id="A0A6J8CPP9"/>
<evidence type="ECO:0000313" key="3">
    <source>
        <dbReference type="EMBL" id="CAC5397945.1"/>
    </source>
</evidence>
<name>A0A6J8CPP9_MYTCO</name>
<dbReference type="InterPro" id="IPR029526">
    <property type="entry name" value="PGBD"/>
</dbReference>
<protein>
    <recommendedName>
        <fullName evidence="2">PiggyBac transposable element-derived protein domain-containing protein</fullName>
    </recommendedName>
</protein>
<proteinExistence type="predicted"/>
<evidence type="ECO:0000259" key="2">
    <source>
        <dbReference type="Pfam" id="PF13843"/>
    </source>
</evidence>
<keyword evidence="4" id="KW-1185">Reference proteome</keyword>
<dbReference type="OrthoDB" id="9985837at2759"/>
<dbReference type="PANTHER" id="PTHR46599">
    <property type="entry name" value="PIGGYBAC TRANSPOSABLE ELEMENT-DERIVED PROTEIN 4"/>
    <property type="match status" value="1"/>
</dbReference>
<feature type="region of interest" description="Disordered" evidence="1">
    <location>
        <begin position="1"/>
        <end position="31"/>
    </location>
</feature>
<feature type="domain" description="PiggyBac transposable element-derived protein" evidence="2">
    <location>
        <begin position="101"/>
        <end position="451"/>
    </location>
</feature>
<dbReference type="EMBL" id="CACVKT020005786">
    <property type="protein sequence ID" value="CAC5397945.1"/>
    <property type="molecule type" value="Genomic_DNA"/>
</dbReference>
<feature type="compositionally biased region" description="Acidic residues" evidence="1">
    <location>
        <begin position="15"/>
        <end position="26"/>
    </location>
</feature>
<organism evidence="3 4">
    <name type="scientific">Mytilus coruscus</name>
    <name type="common">Sea mussel</name>
    <dbReference type="NCBI Taxonomy" id="42192"/>
    <lineage>
        <taxon>Eukaryota</taxon>
        <taxon>Metazoa</taxon>
        <taxon>Spiralia</taxon>
        <taxon>Lophotrochozoa</taxon>
        <taxon>Mollusca</taxon>
        <taxon>Bivalvia</taxon>
        <taxon>Autobranchia</taxon>
        <taxon>Pteriomorphia</taxon>
        <taxon>Mytilida</taxon>
        <taxon>Mytiloidea</taxon>
        <taxon>Mytilidae</taxon>
        <taxon>Mytilinae</taxon>
        <taxon>Mytilus</taxon>
    </lineage>
</organism>
<evidence type="ECO:0000256" key="1">
    <source>
        <dbReference type="SAM" id="MobiDB-lite"/>
    </source>
</evidence>
<sequence>MEDSDGDITDIVTSGDEDSDDADVEMPDNAARQPNPWFSVIRFNGLWDLLKSDKNVVWRATMLMLKRQKCRFGVDKETFKLDVNRDFEERIGPCGFEANFSPVDYFDNFLKTEDDDLIDRIVDETNRSNEWSPVSYAEMRAFIGLVLAMGIVKKTSIESYWEASGISETPNFRDVMSRNRFQAILRYLHCSDNTTAVPRGQPGYDPLHKINPVVEFFNEVFELNYRLSQNIVVDERIDGFKGRHVLKQYISNKKAHRWGAKLFVLAESRTGYTHQINVYKGKRNTERHPNGQGYKSVMDLVRPHFGKNHHVTMDNWFSSPKLMNDLRNRGTYATGTVIARRKGLPANFKTARLPKGSVVVKSQRDLLAILYVDRRNVTFLTTSENARTVRKVNSKGRVVSAPSVVHKYNQTMGGVDLGDQLLLKFEPQFKGVKLWRKIIFNLLTTATVNAYICYRNCFLVQRKLDHVKFQNALVRGLIGDFRGGDRRRGRRPDNIPIANAIRMHFLDVIPDGKRRKCVVCSGYNRYRKSRISTWCSVCIVGLCVGRCFRQFHSYGQEE</sequence>
<dbReference type="Proteomes" id="UP000507470">
    <property type="component" value="Unassembled WGS sequence"/>
</dbReference>
<gene>
    <name evidence="3" type="ORF">MCOR_32349</name>
</gene>
<dbReference type="PANTHER" id="PTHR46599:SF3">
    <property type="entry name" value="PIGGYBAC TRANSPOSABLE ELEMENT-DERIVED PROTEIN 4"/>
    <property type="match status" value="1"/>
</dbReference>
<evidence type="ECO:0000313" key="4">
    <source>
        <dbReference type="Proteomes" id="UP000507470"/>
    </source>
</evidence>
<dbReference type="Pfam" id="PF13843">
    <property type="entry name" value="DDE_Tnp_1_7"/>
    <property type="match status" value="1"/>
</dbReference>